<dbReference type="PROSITE" id="PS00623">
    <property type="entry name" value="GMC_OXRED_1"/>
    <property type="match status" value="1"/>
</dbReference>
<evidence type="ECO:0000259" key="9">
    <source>
        <dbReference type="PROSITE" id="PS00624"/>
    </source>
</evidence>
<evidence type="ECO:0000256" key="3">
    <source>
        <dbReference type="ARBA" id="ARBA00022630"/>
    </source>
</evidence>
<accession>A0A4U3MI14</accession>
<dbReference type="Gene3D" id="3.30.560.10">
    <property type="entry name" value="Glucose Oxidase, domain 3"/>
    <property type="match status" value="1"/>
</dbReference>
<dbReference type="GO" id="GO:0050660">
    <property type="term" value="F:flavin adenine dinucleotide binding"/>
    <property type="evidence" value="ECO:0007669"/>
    <property type="project" value="InterPro"/>
</dbReference>
<dbReference type="Pfam" id="PF05199">
    <property type="entry name" value="GMC_oxred_C"/>
    <property type="match status" value="1"/>
</dbReference>
<feature type="active site" description="Proton acceptor" evidence="5">
    <location>
        <position position="494"/>
    </location>
</feature>
<evidence type="ECO:0000256" key="7">
    <source>
        <dbReference type="RuleBase" id="RU003968"/>
    </source>
</evidence>
<sequence>MEFDYVIVGAGSAGCVLAARLSEHASVTVALIEAGGSDRKLEVRMPAAFSKLFGTSYDWNFTTAAQPGLSGREIYWPRGRMLGGSSSMNAMMWLRGNPVDYDQWDLPGWSYDEVEPYFRRAEHRVGSNVGGVYGTSGPIHVSELRSPNEATGAFLKACAELGMTRLDELNGRSNDGYGPTPVTQDRGHRWSCADAYLRPAMSRGNLTVLTAAQVDRIVVEDGRAVAVEHGAGERVVARKEVILSAGAIGSPHLLMLSGIGDPDVLTRNGVAVVRESPNVGANLMDHLATGAYFRCPKPITMTGAESVPNLLSYLVGRKGILTSNVAEAVAFIRTSDAEPAPDVELIFAPAVFVDHGRTPPAGHGLTVAAVLLQPESRGRVTLDGRDPVIDPGYLTAPADLRRLVDGLKACLRVAEAEALRPYVDGTIEPYTDPKTDDEMAQWVRDRSETLYHPAGTCRMGADEESVVDPELRVRGVEGLRVVDASVMPTLNRGHTHAPVVMIAERAAELVWQH</sequence>
<evidence type="ECO:0000256" key="2">
    <source>
        <dbReference type="ARBA" id="ARBA00010790"/>
    </source>
</evidence>
<dbReference type="PANTHER" id="PTHR11552:SF147">
    <property type="entry name" value="CHOLINE DEHYDROGENASE, MITOCHONDRIAL"/>
    <property type="match status" value="1"/>
</dbReference>
<feature type="binding site" evidence="6">
    <location>
        <position position="214"/>
    </location>
    <ligand>
        <name>FAD</name>
        <dbReference type="ChEBI" id="CHEBI:57692"/>
    </ligand>
</feature>
<evidence type="ECO:0000313" key="10">
    <source>
        <dbReference type="EMBL" id="TKK88024.1"/>
    </source>
</evidence>
<dbReference type="Proteomes" id="UP000308705">
    <property type="component" value="Unassembled WGS sequence"/>
</dbReference>
<dbReference type="Gene3D" id="3.50.50.60">
    <property type="entry name" value="FAD/NAD(P)-binding domain"/>
    <property type="match status" value="1"/>
</dbReference>
<dbReference type="PROSITE" id="PS00624">
    <property type="entry name" value="GMC_OXRED_2"/>
    <property type="match status" value="1"/>
</dbReference>
<dbReference type="InterPro" id="IPR012132">
    <property type="entry name" value="GMC_OxRdtase"/>
</dbReference>
<dbReference type="Pfam" id="PF00732">
    <property type="entry name" value="GMC_oxred_N"/>
    <property type="match status" value="1"/>
</dbReference>
<proteinExistence type="inferred from homology"/>
<comment type="caution">
    <text evidence="10">The sequence shown here is derived from an EMBL/GenBank/DDBJ whole genome shotgun (WGS) entry which is preliminary data.</text>
</comment>
<comment type="cofactor">
    <cofactor evidence="1 6">
        <name>FAD</name>
        <dbReference type="ChEBI" id="CHEBI:57692"/>
    </cofactor>
</comment>
<feature type="active site" description="Proton donor" evidence="5">
    <location>
        <position position="452"/>
    </location>
</feature>
<dbReference type="InterPro" id="IPR036188">
    <property type="entry name" value="FAD/NAD-bd_sf"/>
</dbReference>
<dbReference type="SUPFAM" id="SSF54373">
    <property type="entry name" value="FAD-linked reductases, C-terminal domain"/>
    <property type="match status" value="1"/>
</dbReference>
<evidence type="ECO:0000256" key="1">
    <source>
        <dbReference type="ARBA" id="ARBA00001974"/>
    </source>
</evidence>
<dbReference type="EMBL" id="SZQA01000013">
    <property type="protein sequence ID" value="TKK88024.1"/>
    <property type="molecule type" value="Genomic_DNA"/>
</dbReference>
<dbReference type="InterPro" id="IPR000172">
    <property type="entry name" value="GMC_OxRdtase_N"/>
</dbReference>
<dbReference type="PANTHER" id="PTHR11552">
    <property type="entry name" value="GLUCOSE-METHANOL-CHOLINE GMC OXIDOREDUCTASE"/>
    <property type="match status" value="1"/>
</dbReference>
<dbReference type="RefSeq" id="WP_137247821.1">
    <property type="nucleotide sequence ID" value="NZ_SZQA01000013.1"/>
</dbReference>
<keyword evidence="11" id="KW-1185">Reference proteome</keyword>
<evidence type="ECO:0000259" key="8">
    <source>
        <dbReference type="PROSITE" id="PS00623"/>
    </source>
</evidence>
<feature type="domain" description="Glucose-methanol-choline oxidoreductase N-terminal" evidence="8">
    <location>
        <begin position="79"/>
        <end position="102"/>
    </location>
</feature>
<gene>
    <name evidence="10" type="ORF">FDA94_15840</name>
</gene>
<evidence type="ECO:0000313" key="11">
    <source>
        <dbReference type="Proteomes" id="UP000308705"/>
    </source>
</evidence>
<protein>
    <submittedName>
        <fullName evidence="10">Choline dehydrogenase</fullName>
    </submittedName>
</protein>
<evidence type="ECO:0000256" key="4">
    <source>
        <dbReference type="ARBA" id="ARBA00022827"/>
    </source>
</evidence>
<organism evidence="10 11">
    <name type="scientific">Herbidospora galbida</name>
    <dbReference type="NCBI Taxonomy" id="2575442"/>
    <lineage>
        <taxon>Bacteria</taxon>
        <taxon>Bacillati</taxon>
        <taxon>Actinomycetota</taxon>
        <taxon>Actinomycetes</taxon>
        <taxon>Streptosporangiales</taxon>
        <taxon>Streptosporangiaceae</taxon>
        <taxon>Herbidospora</taxon>
    </lineage>
</organism>
<dbReference type="OrthoDB" id="9785276at2"/>
<dbReference type="SUPFAM" id="SSF51905">
    <property type="entry name" value="FAD/NAD(P)-binding domain"/>
    <property type="match status" value="1"/>
</dbReference>
<keyword evidence="3 7" id="KW-0285">Flavoprotein</keyword>
<feature type="domain" description="Glucose-methanol-choline oxidoreductase N-terminal" evidence="9">
    <location>
        <begin position="246"/>
        <end position="260"/>
    </location>
</feature>
<evidence type="ECO:0000256" key="5">
    <source>
        <dbReference type="PIRSR" id="PIRSR000137-1"/>
    </source>
</evidence>
<evidence type="ECO:0000256" key="6">
    <source>
        <dbReference type="PIRSR" id="PIRSR000137-2"/>
    </source>
</evidence>
<dbReference type="InterPro" id="IPR007867">
    <property type="entry name" value="GMC_OxRtase_C"/>
</dbReference>
<dbReference type="AlphaFoldDB" id="A0A4U3MI14"/>
<keyword evidence="4 6" id="KW-0274">FAD</keyword>
<comment type="similarity">
    <text evidence="2 7">Belongs to the GMC oxidoreductase family.</text>
</comment>
<name>A0A4U3MI14_9ACTN</name>
<dbReference type="PIRSF" id="PIRSF000137">
    <property type="entry name" value="Alcohol_oxidase"/>
    <property type="match status" value="1"/>
</dbReference>
<dbReference type="GO" id="GO:0016614">
    <property type="term" value="F:oxidoreductase activity, acting on CH-OH group of donors"/>
    <property type="evidence" value="ECO:0007669"/>
    <property type="project" value="InterPro"/>
</dbReference>
<reference evidence="10 11" key="1">
    <citation type="submission" date="2019-04" db="EMBL/GenBank/DDBJ databases">
        <title>Herbidospora sp. NEAU-GS14.nov., a novel actinomycete isolated from soil.</title>
        <authorList>
            <person name="Han L."/>
        </authorList>
    </citation>
    <scope>NUCLEOTIDE SEQUENCE [LARGE SCALE GENOMIC DNA]</scope>
    <source>
        <strain evidence="10 11">NEAU-GS14</strain>
    </source>
</reference>